<evidence type="ECO:0000313" key="2">
    <source>
        <dbReference type="Proteomes" id="UP000594260"/>
    </source>
</evidence>
<dbReference type="EnsemblMetazoa" id="XM_022793862">
    <property type="protein sequence ID" value="XP_022649597"/>
    <property type="gene ID" value="LOC111245471"/>
</dbReference>
<dbReference type="InParanoid" id="A0A7M7JG00"/>
<dbReference type="GeneID" id="111245471"/>
<keyword evidence="2" id="KW-1185">Reference proteome</keyword>
<dbReference type="KEGG" id="vde:111245471"/>
<dbReference type="AlphaFoldDB" id="A0A7M7JG00"/>
<dbReference type="Proteomes" id="UP000594260">
    <property type="component" value="Unplaced"/>
</dbReference>
<proteinExistence type="predicted"/>
<sequence length="104" mass="12135">MPKHWKRPLTQMYKINYNYGTSLYSNCLDELDRKSNNRLSGTYDYGSGSSCSERHIRTANQLMEELKAEGDAFVADQKHTDELIVRSIQQVQARRKRILHSIEV</sequence>
<protein>
    <submittedName>
        <fullName evidence="1">Uncharacterized protein</fullName>
    </submittedName>
</protein>
<dbReference type="OrthoDB" id="6512782at2759"/>
<evidence type="ECO:0000313" key="1">
    <source>
        <dbReference type="EnsemblMetazoa" id="XP_022649597"/>
    </source>
</evidence>
<name>A0A7M7JG00_VARDE</name>
<dbReference type="RefSeq" id="XP_022649597.1">
    <property type="nucleotide sequence ID" value="XM_022793862.1"/>
</dbReference>
<accession>A0A7M7JG00</accession>
<reference evidence="1" key="1">
    <citation type="submission" date="2021-01" db="UniProtKB">
        <authorList>
            <consortium name="EnsemblMetazoa"/>
        </authorList>
    </citation>
    <scope>IDENTIFICATION</scope>
</reference>
<organism evidence="1 2">
    <name type="scientific">Varroa destructor</name>
    <name type="common">Honeybee mite</name>
    <dbReference type="NCBI Taxonomy" id="109461"/>
    <lineage>
        <taxon>Eukaryota</taxon>
        <taxon>Metazoa</taxon>
        <taxon>Ecdysozoa</taxon>
        <taxon>Arthropoda</taxon>
        <taxon>Chelicerata</taxon>
        <taxon>Arachnida</taxon>
        <taxon>Acari</taxon>
        <taxon>Parasitiformes</taxon>
        <taxon>Mesostigmata</taxon>
        <taxon>Gamasina</taxon>
        <taxon>Dermanyssoidea</taxon>
        <taxon>Varroidae</taxon>
        <taxon>Varroa</taxon>
    </lineage>
</organism>